<dbReference type="EMBL" id="CDMY01000098">
    <property type="protein sequence ID" value="CEL92680.1"/>
    <property type="molecule type" value="Genomic_DNA"/>
</dbReference>
<name>A0A0G4EBL4_VITBC</name>
<evidence type="ECO:0000256" key="1">
    <source>
        <dbReference type="SAM" id="SignalP"/>
    </source>
</evidence>
<dbReference type="VEuPathDB" id="CryptoDB:Vbra_11064"/>
<sequence>MLPFLLGTALFLLSSILTSAFILPARPSSSFGPQGTRHSTTRTLSSRADDAIASPVLTTTVEDTFPSEIDISDDDAANNNREAAVTLDKTQVDELKRELFLIAARTSRGQLAKPYEKEMVNDICSSLAAMAADGNGKEGGDANIDGTWELLYGDVQLFRQSPFWMTLRRLFGSATALPQAESLFDLHRLQTRVSEIGRVRQKVADGKMVSEVDLAVGLLPGLPMAVKGTVVSSADVRPVKGGSANDMALQLLSTYVRDANVLPMLGRRIRIPWGALMRGALGGSLPSVKYSTLYVDDDLRISKTDDGHLFVYVRC</sequence>
<reference evidence="2" key="1">
    <citation type="submission" date="2014-11" db="EMBL/GenBank/DDBJ databases">
        <authorList>
            <person name="Zhu J."/>
            <person name="Qi W."/>
            <person name="Song R."/>
        </authorList>
    </citation>
    <scope>NUCLEOTIDE SEQUENCE [LARGE SCALE GENOMIC DNA]</scope>
</reference>
<accession>A0A0G4EBL4</accession>
<dbReference type="Proteomes" id="UP000041254">
    <property type="component" value="Unassembled WGS sequence"/>
</dbReference>
<feature type="signal peptide" evidence="1">
    <location>
        <begin position="1"/>
        <end position="20"/>
    </location>
</feature>
<organism evidence="2 3">
    <name type="scientific">Vitrella brassicaformis (strain CCMP3155)</name>
    <dbReference type="NCBI Taxonomy" id="1169540"/>
    <lineage>
        <taxon>Eukaryota</taxon>
        <taxon>Sar</taxon>
        <taxon>Alveolata</taxon>
        <taxon>Colpodellida</taxon>
        <taxon>Vitrellaceae</taxon>
        <taxon>Vitrella</taxon>
    </lineage>
</organism>
<dbReference type="PhylomeDB" id="A0A0G4EBL4"/>
<dbReference type="AlphaFoldDB" id="A0A0G4EBL4"/>
<dbReference type="InParanoid" id="A0A0G4EBL4"/>
<keyword evidence="3" id="KW-1185">Reference proteome</keyword>
<dbReference type="OMA" id="LCYSSTQ"/>
<feature type="chain" id="PRO_5005186934" description="Plastid lipid-associated protein/fibrillin conserved domain-containing protein" evidence="1">
    <location>
        <begin position="21"/>
        <end position="315"/>
    </location>
</feature>
<evidence type="ECO:0000313" key="2">
    <source>
        <dbReference type="EMBL" id="CEL92680.1"/>
    </source>
</evidence>
<evidence type="ECO:0000313" key="3">
    <source>
        <dbReference type="Proteomes" id="UP000041254"/>
    </source>
</evidence>
<dbReference type="InterPro" id="IPR039633">
    <property type="entry name" value="PAP"/>
</dbReference>
<evidence type="ECO:0008006" key="4">
    <source>
        <dbReference type="Google" id="ProtNLM"/>
    </source>
</evidence>
<dbReference type="PANTHER" id="PTHR31906">
    <property type="entry name" value="PLASTID-LIPID-ASSOCIATED PROTEIN 4, CHLOROPLASTIC-RELATED"/>
    <property type="match status" value="1"/>
</dbReference>
<protein>
    <recommendedName>
        <fullName evidence="4">Plastid lipid-associated protein/fibrillin conserved domain-containing protein</fullName>
    </recommendedName>
</protein>
<gene>
    <name evidence="2" type="ORF">Vbra_11064</name>
</gene>
<keyword evidence="1" id="KW-0732">Signal</keyword>
<proteinExistence type="predicted"/>
<dbReference type="OrthoDB" id="448521at2759"/>